<dbReference type="RefSeq" id="WP_089830484.1">
    <property type="nucleotide sequence ID" value="NZ_BJWI01000073.1"/>
</dbReference>
<dbReference type="CDD" id="cd00009">
    <property type="entry name" value="AAA"/>
    <property type="match status" value="1"/>
</dbReference>
<dbReference type="PANTHER" id="PTHR30050">
    <property type="entry name" value="CHROMOSOMAL REPLICATION INITIATOR PROTEIN DNAA"/>
    <property type="match status" value="1"/>
</dbReference>
<reference evidence="2 5" key="2">
    <citation type="submission" date="2019-07" db="EMBL/GenBank/DDBJ databases">
        <title>Whole genome shotgun sequence of Halolactibacillus halophilus NBRC 100868.</title>
        <authorList>
            <person name="Hosoyama A."/>
            <person name="Uohara A."/>
            <person name="Ohji S."/>
            <person name="Ichikawa N."/>
        </authorList>
    </citation>
    <scope>NUCLEOTIDE SEQUENCE [LARGE SCALE GENOMIC DNA]</scope>
    <source>
        <strain evidence="2 5">NBRC 100868</strain>
    </source>
</reference>
<feature type="domain" description="AAA+ ATPase" evidence="1">
    <location>
        <begin position="112"/>
        <end position="265"/>
    </location>
</feature>
<accession>A0A1I5MQS1</accession>
<dbReference type="GO" id="GO:0006260">
    <property type="term" value="P:DNA replication"/>
    <property type="evidence" value="ECO:0007669"/>
    <property type="project" value="TreeGrafter"/>
</dbReference>
<evidence type="ECO:0000313" key="2">
    <source>
        <dbReference type="EMBL" id="GEM02881.1"/>
    </source>
</evidence>
<dbReference type="STRING" id="306540.SAMN05421839_10636"/>
<dbReference type="EMBL" id="BJWI01000073">
    <property type="protein sequence ID" value="GEM02881.1"/>
    <property type="molecule type" value="Genomic_DNA"/>
</dbReference>
<dbReference type="SUPFAM" id="SSF52540">
    <property type="entry name" value="P-loop containing nucleoside triphosphate hydrolases"/>
    <property type="match status" value="1"/>
</dbReference>
<dbReference type="InterPro" id="IPR027417">
    <property type="entry name" value="P-loop_NTPase"/>
</dbReference>
<dbReference type="AlphaFoldDB" id="A0A1I5MQS1"/>
<dbReference type="Gene3D" id="3.40.50.300">
    <property type="entry name" value="P-loop containing nucleotide triphosphate hydrolases"/>
    <property type="match status" value="1"/>
</dbReference>
<dbReference type="Pfam" id="PF01695">
    <property type="entry name" value="IstB_IS21"/>
    <property type="match status" value="1"/>
</dbReference>
<keyword evidence="5" id="KW-1185">Reference proteome</keyword>
<dbReference type="InterPro" id="IPR002611">
    <property type="entry name" value="IstB_ATP-bd"/>
</dbReference>
<evidence type="ECO:0000313" key="5">
    <source>
        <dbReference type="Proteomes" id="UP000321547"/>
    </source>
</evidence>
<sequence>MRRFDEMIKEKFGIEEAGKETCEKCGETYTLYHTPKGTVGACKPCYDKEFIQSLDLPTKDEYRRSKVTGVISELERVTSDLVDATVNNYQPKDKTQVKAKEIAKNYIMNFDKEHSLVLSGNPGLGKTHLAYAIAKGVRKMRDDDGNHYTTLFIKSTDLLQKIKATYHRESTLSEDRILNLIDQVDLLVLDDVGSEYIKKNDDGSETWATDILYKVADMRLGKALVVTTNYNESSLVEKFGNNGPRVIDRLLDNAERHRLEGESFRKNRF</sequence>
<evidence type="ECO:0000259" key="1">
    <source>
        <dbReference type="SMART" id="SM00382"/>
    </source>
</evidence>
<dbReference type="OrthoDB" id="2052561at2"/>
<name>A0A1I5MQS1_9BACI</name>
<dbReference type="InterPro" id="IPR003593">
    <property type="entry name" value="AAA+_ATPase"/>
</dbReference>
<evidence type="ECO:0000313" key="4">
    <source>
        <dbReference type="Proteomes" id="UP000242243"/>
    </source>
</evidence>
<dbReference type="EMBL" id="FOXC01000006">
    <property type="protein sequence ID" value="SFP11291.1"/>
    <property type="molecule type" value="Genomic_DNA"/>
</dbReference>
<dbReference type="PANTHER" id="PTHR30050:SF4">
    <property type="entry name" value="ATP-BINDING PROTEIN RV3427C IN INSERTION SEQUENCE-RELATED"/>
    <property type="match status" value="1"/>
</dbReference>
<gene>
    <name evidence="2" type="ORF">HHA03_24130</name>
    <name evidence="3" type="ORF">SAMN05421839_10636</name>
</gene>
<dbReference type="SMART" id="SM00382">
    <property type="entry name" value="AAA"/>
    <property type="match status" value="1"/>
</dbReference>
<proteinExistence type="predicted"/>
<dbReference type="Proteomes" id="UP000242243">
    <property type="component" value="Unassembled WGS sequence"/>
</dbReference>
<reference evidence="3 4" key="1">
    <citation type="submission" date="2016-10" db="EMBL/GenBank/DDBJ databases">
        <authorList>
            <person name="de Groot N.N."/>
        </authorList>
    </citation>
    <scope>NUCLEOTIDE SEQUENCE [LARGE SCALE GENOMIC DNA]</scope>
    <source>
        <strain evidence="3 4">DSM 17073</strain>
    </source>
</reference>
<dbReference type="Proteomes" id="UP000321547">
    <property type="component" value="Unassembled WGS sequence"/>
</dbReference>
<dbReference type="GO" id="GO:0005524">
    <property type="term" value="F:ATP binding"/>
    <property type="evidence" value="ECO:0007669"/>
    <property type="project" value="InterPro"/>
</dbReference>
<organism evidence="3 4">
    <name type="scientific">Halolactibacillus halophilus</name>
    <dbReference type="NCBI Taxonomy" id="306540"/>
    <lineage>
        <taxon>Bacteria</taxon>
        <taxon>Bacillati</taxon>
        <taxon>Bacillota</taxon>
        <taxon>Bacilli</taxon>
        <taxon>Bacillales</taxon>
        <taxon>Bacillaceae</taxon>
        <taxon>Halolactibacillus</taxon>
    </lineage>
</organism>
<protein>
    <submittedName>
        <fullName evidence="3">DNA replication protein DnaC</fullName>
    </submittedName>
</protein>
<evidence type="ECO:0000313" key="3">
    <source>
        <dbReference type="EMBL" id="SFP11291.1"/>
    </source>
</evidence>